<evidence type="ECO:0000256" key="1">
    <source>
        <dbReference type="ARBA" id="ARBA00022737"/>
    </source>
</evidence>
<proteinExistence type="predicted"/>
<feature type="region of interest" description="Disordered" evidence="4">
    <location>
        <begin position="68"/>
        <end position="89"/>
    </location>
</feature>
<keyword evidence="2 3" id="KW-0694">RNA-binding</keyword>
<organism evidence="6 8">
    <name type="scientific">Nelumbo nucifera</name>
    <name type="common">Sacred lotus</name>
    <dbReference type="NCBI Taxonomy" id="4432"/>
    <lineage>
        <taxon>Eukaryota</taxon>
        <taxon>Viridiplantae</taxon>
        <taxon>Streptophyta</taxon>
        <taxon>Embryophyta</taxon>
        <taxon>Tracheophyta</taxon>
        <taxon>Spermatophyta</taxon>
        <taxon>Magnoliopsida</taxon>
        <taxon>Proteales</taxon>
        <taxon>Nelumbonaceae</taxon>
        <taxon>Nelumbo</taxon>
    </lineage>
</organism>
<dbReference type="RefSeq" id="XP_010248732.1">
    <property type="nucleotide sequence ID" value="XM_010250430.2"/>
</dbReference>
<dbReference type="GeneID" id="104591559"/>
<feature type="region of interest" description="Disordered" evidence="4">
    <location>
        <begin position="1"/>
        <end position="27"/>
    </location>
</feature>
<dbReference type="KEGG" id="nnu:104591559"/>
<dbReference type="Proteomes" id="UP000189703">
    <property type="component" value="Unplaced"/>
</dbReference>
<dbReference type="FunFam" id="3.30.70.330:FF:000101">
    <property type="entry name" value="Protein MEI2-like 1"/>
    <property type="match status" value="1"/>
</dbReference>
<feature type="region of interest" description="Disordered" evidence="4">
    <location>
        <begin position="629"/>
        <end position="731"/>
    </location>
</feature>
<protein>
    <submittedName>
        <fullName evidence="7 8">Protein terminal ear1-like</fullName>
    </submittedName>
</protein>
<sequence length="731" mass="80334">MDDTGISRHPGHLDPRAQEFRPRNPSLHNQVTLLPPQIYYPCPSSFPPTGVQAMRFYDGYHSSPLAAYPRPNSINPPQLPPPLPPPSSTATRALLLSSVQKDVDETIVRRELEVFGEVRAVQMERLQEGIVTVHFYDTRHAQAAMREIREQHMQQQSRLRQYYNSLLNRNIWFEGENSEAPVPPPARGLIAGRAVWAQFTVPTPTIGPDGHNQGTLVVFNLDLGVSTNKLKEIFEAFGPVKELRETPSKRHQRFVEFFDVRDAARALSEMNGSELHGKNIVIEFSRPGGHGRRLLNAATSSATTISAAVINSNKAVFDFNGRSSYHTSNGNYSQTPTPPPLRPRLSGCSTSDSCITHPSRTQYPNKKTGIIGGNATWNNDPRSNYGAEAAVAVSMGSLALNSVGNGIEGEGDCNGSSRRSARKSSSNKSSNNSSTATKQAKIRPWKGRQKNSEAYFMINENAIVDSDCRDTRTTVMIKNIPNKYSQALLLNMLDNHCIHCNEQIGDGDDQPLSSYDFVYLPIDFNNKCNVGYGFVNLTSPQATWRLYKAFHLQPWEVFNSRKICEVTYARLQGLEALKEHFKNSKFACETDEYLPVVFSPPRDGKNLTEPMAIGGHSNAVSNKKVVHSSNGNITREDDGTDDGDGLDGNEGDSSNSFFGSNGDGDGDGDDDDGIIGDGDSRFPEEVFNSTKGSSMTTTPSTNATATPPNGCLMSTEPQLQQPKTLSRAQVS</sequence>
<dbReference type="InterPro" id="IPR007201">
    <property type="entry name" value="Mei2-like_Rrm_C"/>
</dbReference>
<dbReference type="AlphaFoldDB" id="A0A1U7Z615"/>
<evidence type="ECO:0000313" key="6">
    <source>
        <dbReference type="Proteomes" id="UP000189703"/>
    </source>
</evidence>
<feature type="compositionally biased region" description="Low complexity" evidence="4">
    <location>
        <begin position="693"/>
        <end position="709"/>
    </location>
</feature>
<dbReference type="Pfam" id="PF04059">
    <property type="entry name" value="RRM_2"/>
    <property type="match status" value="1"/>
</dbReference>
<feature type="compositionally biased region" description="Polar residues" evidence="4">
    <location>
        <begin position="347"/>
        <end position="365"/>
    </location>
</feature>
<keyword evidence="1" id="KW-0677">Repeat</keyword>
<dbReference type="OrthoDB" id="417481at2759"/>
<feature type="compositionally biased region" description="Acidic residues" evidence="4">
    <location>
        <begin position="664"/>
        <end position="674"/>
    </location>
</feature>
<dbReference type="GO" id="GO:0000381">
    <property type="term" value="P:regulation of alternative mRNA splicing, via spliceosome"/>
    <property type="evidence" value="ECO:0000318"/>
    <property type="project" value="GO_Central"/>
</dbReference>
<feature type="compositionally biased region" description="Low complexity" evidence="4">
    <location>
        <begin position="651"/>
        <end position="660"/>
    </location>
</feature>
<reference evidence="7 8" key="1">
    <citation type="submission" date="2025-04" db="UniProtKB">
        <authorList>
            <consortium name="RefSeq"/>
        </authorList>
    </citation>
    <scope>IDENTIFICATION</scope>
</reference>
<dbReference type="InterPro" id="IPR035979">
    <property type="entry name" value="RBD_domain_sf"/>
</dbReference>
<evidence type="ECO:0000313" key="8">
    <source>
        <dbReference type="RefSeq" id="XP_010248732.1"/>
    </source>
</evidence>
<dbReference type="CDD" id="cd12530">
    <property type="entry name" value="RRM3_EAR1_like"/>
    <property type="match status" value="1"/>
</dbReference>
<feature type="domain" description="RRM" evidence="5">
    <location>
        <begin position="214"/>
        <end position="287"/>
    </location>
</feature>
<dbReference type="Gene3D" id="3.30.70.330">
    <property type="match status" value="2"/>
</dbReference>
<dbReference type="RefSeq" id="XP_010248733.1">
    <property type="nucleotide sequence ID" value="XM_010250431.2"/>
</dbReference>
<accession>A0A1U7Z615</accession>
<dbReference type="InterPro" id="IPR012677">
    <property type="entry name" value="Nucleotide-bd_a/b_plait_sf"/>
</dbReference>
<dbReference type="PANTHER" id="PTHR23189">
    <property type="entry name" value="RNA RECOGNITION MOTIF-CONTAINING"/>
    <property type="match status" value="1"/>
</dbReference>
<name>A0A1U7Z615_NELNU</name>
<feature type="compositionally biased region" description="Pro residues" evidence="4">
    <location>
        <begin position="77"/>
        <end position="87"/>
    </location>
</feature>
<feature type="compositionally biased region" description="Low complexity" evidence="4">
    <location>
        <begin position="423"/>
        <end position="438"/>
    </location>
</feature>
<evidence type="ECO:0000259" key="5">
    <source>
        <dbReference type="PROSITE" id="PS50102"/>
    </source>
</evidence>
<feature type="compositionally biased region" description="Basic and acidic residues" evidence="4">
    <location>
        <begin position="11"/>
        <end position="22"/>
    </location>
</feature>
<feature type="compositionally biased region" description="Polar residues" evidence="4">
    <location>
        <begin position="715"/>
        <end position="731"/>
    </location>
</feature>
<evidence type="ECO:0000313" key="7">
    <source>
        <dbReference type="RefSeq" id="XP_010248730.1"/>
    </source>
</evidence>
<dbReference type="InterPro" id="IPR034458">
    <property type="entry name" value="EAR1-like_RRM3"/>
</dbReference>
<evidence type="ECO:0000313" key="9">
    <source>
        <dbReference type="RefSeq" id="XP_010248733.1"/>
    </source>
</evidence>
<evidence type="ECO:0000256" key="2">
    <source>
        <dbReference type="ARBA" id="ARBA00022884"/>
    </source>
</evidence>
<gene>
    <name evidence="7 8 9" type="primary">LOC104591559</name>
</gene>
<dbReference type="FunFam" id="3.30.70.330:FF:001402">
    <property type="entry name" value="Terminal EAR1-like 1"/>
    <property type="match status" value="1"/>
</dbReference>
<dbReference type="Pfam" id="PF00076">
    <property type="entry name" value="RRM_1"/>
    <property type="match status" value="1"/>
</dbReference>
<dbReference type="SUPFAM" id="SSF54928">
    <property type="entry name" value="RNA-binding domain, RBD"/>
    <property type="match status" value="3"/>
</dbReference>
<dbReference type="OMA" id="MLDQHCI"/>
<dbReference type="RefSeq" id="XP_010248730.1">
    <property type="nucleotide sequence ID" value="XM_010250428.2"/>
</dbReference>
<dbReference type="InterPro" id="IPR000504">
    <property type="entry name" value="RRM_dom"/>
</dbReference>
<dbReference type="GO" id="GO:0016607">
    <property type="term" value="C:nuclear speck"/>
    <property type="evidence" value="ECO:0000318"/>
    <property type="project" value="GO_Central"/>
</dbReference>
<feature type="compositionally biased region" description="Acidic residues" evidence="4">
    <location>
        <begin position="638"/>
        <end position="650"/>
    </location>
</feature>
<keyword evidence="6" id="KW-1185">Reference proteome</keyword>
<dbReference type="GO" id="GO:0003729">
    <property type="term" value="F:mRNA binding"/>
    <property type="evidence" value="ECO:0000318"/>
    <property type="project" value="GO_Central"/>
</dbReference>
<feature type="region of interest" description="Disordered" evidence="4">
    <location>
        <begin position="328"/>
        <end position="379"/>
    </location>
</feature>
<dbReference type="SMART" id="SM00360">
    <property type="entry name" value="RRM"/>
    <property type="match status" value="2"/>
</dbReference>
<feature type="region of interest" description="Disordered" evidence="4">
    <location>
        <begin position="409"/>
        <end position="447"/>
    </location>
</feature>
<dbReference type="PROSITE" id="PS50102">
    <property type="entry name" value="RRM"/>
    <property type="match status" value="1"/>
</dbReference>
<evidence type="ECO:0000256" key="3">
    <source>
        <dbReference type="PROSITE-ProRule" id="PRU00176"/>
    </source>
</evidence>
<evidence type="ECO:0000256" key="4">
    <source>
        <dbReference type="SAM" id="MobiDB-lite"/>
    </source>
</evidence>
<dbReference type="eggNOG" id="KOG4660">
    <property type="taxonomic scope" value="Eukaryota"/>
</dbReference>